<keyword evidence="3" id="KW-0496">Mitochondrion</keyword>
<organism evidence="3">
    <name type="scientific">Geomydoecus aurei</name>
    <dbReference type="NCBI Taxonomy" id="161607"/>
    <lineage>
        <taxon>Eukaryota</taxon>
        <taxon>Metazoa</taxon>
        <taxon>Ecdysozoa</taxon>
        <taxon>Arthropoda</taxon>
        <taxon>Hexapoda</taxon>
        <taxon>Insecta</taxon>
        <taxon>Pterygota</taxon>
        <taxon>Neoptera</taxon>
        <taxon>Paraneoptera</taxon>
        <taxon>Psocodea</taxon>
        <taxon>Troctomorpha</taxon>
        <taxon>Phthiraptera</taxon>
        <taxon>Trichodectera</taxon>
        <taxon>Trichodectidae</taxon>
        <taxon>Geomydoecus</taxon>
    </lineage>
</organism>
<protein>
    <submittedName>
        <fullName evidence="3">NADH dehydrogenase subunit 4L</fullName>
    </submittedName>
</protein>
<geneLocation type="mitochondrion" evidence="3"/>
<evidence type="ECO:0000313" key="3">
    <source>
        <dbReference type="EMBL" id="QXE40890.1"/>
    </source>
</evidence>
<accession>A0A8F4M9A9</accession>
<dbReference type="AlphaFoldDB" id="A0A8F4M9A9"/>
<name>A0A8F4M9A9_9NEOP</name>
<feature type="chain" id="PRO_5034411263" evidence="2">
    <location>
        <begin position="17"/>
        <end position="91"/>
    </location>
</feature>
<proteinExistence type="predicted"/>
<feature type="signal peptide" evidence="2">
    <location>
        <begin position="1"/>
        <end position="16"/>
    </location>
</feature>
<keyword evidence="2" id="KW-0732">Signal</keyword>
<keyword evidence="1" id="KW-1133">Transmembrane helix</keyword>
<reference evidence="3" key="1">
    <citation type="submission" date="2020-12" db="EMBL/GenBank/DDBJ databases">
        <title>Mitochondrial Genome of Geomydoecus aurei, a Pocket-Gopher Louse.</title>
        <authorList>
            <person name="Spradling T.A."/>
            <person name="Place A.C."/>
            <person name="Campbell A.L."/>
            <person name="Demastes J.W."/>
        </authorList>
    </citation>
    <scope>NUCLEOTIDE SEQUENCE</scope>
</reference>
<dbReference type="EMBL" id="MW396900">
    <property type="protein sequence ID" value="QXE40890.1"/>
    <property type="molecule type" value="Genomic_DNA"/>
</dbReference>
<gene>
    <name evidence="3" type="primary">nad4L</name>
</gene>
<keyword evidence="1" id="KW-0812">Transmembrane</keyword>
<evidence type="ECO:0000256" key="1">
    <source>
        <dbReference type="SAM" id="Phobius"/>
    </source>
</evidence>
<sequence>MMMFIFLLCLLKSLCSFSIISTVLSIELALILMVAAMFEVLVGINGPVGVVPGMLVSVILIVDSVVGLSVIISLLFSKSASDSSINSLCKW</sequence>
<keyword evidence="1" id="KW-0472">Membrane</keyword>
<evidence type="ECO:0000256" key="2">
    <source>
        <dbReference type="SAM" id="SignalP"/>
    </source>
</evidence>
<feature type="transmembrane region" description="Helical" evidence="1">
    <location>
        <begin position="49"/>
        <end position="76"/>
    </location>
</feature>